<organism evidence="2">
    <name type="scientific">uncultured Eubacteriales bacterium</name>
    <dbReference type="NCBI Taxonomy" id="172733"/>
    <lineage>
        <taxon>Bacteria</taxon>
        <taxon>Bacillati</taxon>
        <taxon>Bacillota</taxon>
        <taxon>Clostridia</taxon>
        <taxon>Eubacteriales</taxon>
        <taxon>environmental samples</taxon>
    </lineage>
</organism>
<feature type="transmembrane region" description="Helical" evidence="1">
    <location>
        <begin position="47"/>
        <end position="67"/>
    </location>
</feature>
<reference evidence="2" key="1">
    <citation type="submission" date="2016-04" db="EMBL/GenBank/DDBJ databases">
        <authorList>
            <person name="Evans L.H."/>
            <person name="Alamgir A."/>
            <person name="Owens N."/>
            <person name="Weber N.D."/>
            <person name="Virtaneva K."/>
            <person name="Barbian K."/>
            <person name="Babar A."/>
            <person name="Rosenke K."/>
        </authorList>
    </citation>
    <scope>NUCLEOTIDE SEQUENCE</scope>
    <source>
        <strain evidence="2">86</strain>
    </source>
</reference>
<keyword evidence="1" id="KW-0812">Transmembrane</keyword>
<dbReference type="AlphaFoldDB" id="A0A212JNK0"/>
<keyword evidence="1" id="KW-0472">Membrane</keyword>
<evidence type="ECO:0000313" key="2">
    <source>
        <dbReference type="EMBL" id="SBW01026.1"/>
    </source>
</evidence>
<sequence length="110" mass="12068">MTGQEYRPIACHRHTGGNPVFIAGGFSLIVQSSGLTSKIIIVDLVSVFLYAVMAQPLMWLMLIAIAMGKCLMNGYEIVKVQPIHQNGEQVRENILSPVSTVRGDLLPLIF</sequence>
<keyword evidence="1" id="KW-1133">Transmembrane helix</keyword>
<protein>
    <submittedName>
        <fullName evidence="2">Uncharacterized protein</fullName>
    </submittedName>
</protein>
<name>A0A212JNK0_9FIRM</name>
<evidence type="ECO:0000256" key="1">
    <source>
        <dbReference type="SAM" id="Phobius"/>
    </source>
</evidence>
<proteinExistence type="predicted"/>
<gene>
    <name evidence="2" type="ORF">KL86CLO1_11421</name>
</gene>
<dbReference type="EMBL" id="FLUN01000001">
    <property type="protein sequence ID" value="SBW01026.1"/>
    <property type="molecule type" value="Genomic_DNA"/>
</dbReference>
<accession>A0A212JNK0</accession>
<feature type="transmembrane region" description="Helical" evidence="1">
    <location>
        <begin position="20"/>
        <end position="41"/>
    </location>
</feature>